<reference evidence="1 2" key="2">
    <citation type="journal article" date="2011" name="Stand. Genomic Sci.">
        <title>Complete genome sequence of Desulfurococcus mucosus type strain (O7/1).</title>
        <authorList>
            <person name="Wirth R."/>
            <person name="Chertkov O."/>
            <person name="Held B."/>
            <person name="Lapidus A."/>
            <person name="Nolan M."/>
            <person name="Lucas S."/>
            <person name="Hammon N."/>
            <person name="Deshpande S."/>
            <person name="Cheng J.F."/>
            <person name="Tapia R."/>
            <person name="Han C."/>
            <person name="Goodwin L."/>
            <person name="Pitluck S."/>
            <person name="Liolios K."/>
            <person name="Ioanna P."/>
            <person name="Ivanova N."/>
            <person name="Mavromatis K."/>
            <person name="Mikhailova N."/>
            <person name="Pati A."/>
            <person name="Chen A."/>
            <person name="Palaniappan K."/>
            <person name="Land M."/>
            <person name="Hauser L."/>
            <person name="Chang Y.J."/>
            <person name="Jeffries C.D."/>
            <person name="Bilek Y."/>
            <person name="Hader T."/>
            <person name="Rohde M."/>
            <person name="Spring S."/>
            <person name="Sikorski J."/>
            <person name="Goker M."/>
            <person name="Woyke T."/>
            <person name="Bristow J."/>
            <person name="Eisen J.A."/>
            <person name="Markowitz V."/>
            <person name="Hugenholtz P."/>
            <person name="Kyrpides N.C."/>
            <person name="Klenk H.P."/>
        </authorList>
    </citation>
    <scope>NUCLEOTIDE SEQUENCE [LARGE SCALE GENOMIC DNA]</scope>
    <source>
        <strain evidence="2">ATCC 35584 / DSM 2162 / JCM 9187 / O7/1</strain>
    </source>
</reference>
<evidence type="ECO:0000313" key="2">
    <source>
        <dbReference type="Proteomes" id="UP000001068"/>
    </source>
</evidence>
<dbReference type="eggNOG" id="arCOG05993">
    <property type="taxonomic scope" value="Archaea"/>
</dbReference>
<sequence precursor="true">MVPLQLFTRGFKAVVSHYMVIKLKLASEIIAEAGSRVTLLDPGNMLQGAVDTAYINAPDSGERAPGGGSLLIVFEPTQDMDLEGLAEGHDNILVFTTPGSPIRIPRFFAKMFIDRIDERTYIMRMQGGRTLRILVNPEGLRFIDKPEGAYGRAYDLVTGLMAEHGEVTVKDAVRAISLELGVSREAARRILYRLVEERYLRIVRGRISLG</sequence>
<gene>
    <name evidence="1" type="ordered locus">Desmu_0069</name>
</gene>
<dbReference type="HOGENOM" id="CLU_1291996_0_0_2"/>
<accession>E8RAH8</accession>
<dbReference type="EMBL" id="CP002363">
    <property type="protein sequence ID" value="ADV64388.1"/>
    <property type="molecule type" value="Genomic_DNA"/>
</dbReference>
<reference evidence="2" key="1">
    <citation type="submission" date="2010-11" db="EMBL/GenBank/DDBJ databases">
        <title>The complete genome of Desulfurococcus mucosus DSM 2162.</title>
        <authorList>
            <consortium name="US DOE Joint Genome Institute (JGI-PGF)"/>
            <person name="Lucas S."/>
            <person name="Copeland A."/>
            <person name="Lapidus A."/>
            <person name="Bruce D."/>
            <person name="Goodwin L."/>
            <person name="Pitluck S."/>
            <person name="Kyrpides N."/>
            <person name="Mavromatis K."/>
            <person name="Pagani I."/>
            <person name="Ivanova N."/>
            <person name="Ovchinnikova G."/>
            <person name="Chertkov O."/>
            <person name="Held B."/>
            <person name="Brettin T."/>
            <person name="Detter J.C."/>
            <person name="Tapia R."/>
            <person name="Han C."/>
            <person name="Land M."/>
            <person name="Hauser L."/>
            <person name="Markowitz V."/>
            <person name="Cheng J.-F."/>
            <person name="Hugenholtz P."/>
            <person name="Woyke T."/>
            <person name="Wu D."/>
            <person name="Wirth R."/>
            <person name="Bilek Y."/>
            <person name="Hader T."/>
            <person name="Klenk H.-P."/>
            <person name="Eisen J.A."/>
        </authorList>
    </citation>
    <scope>NUCLEOTIDE SEQUENCE [LARGE SCALE GENOMIC DNA]</scope>
    <source>
        <strain evidence="2">ATCC 35584 / DSM 2162 / JCM 9187 / O7/1</strain>
    </source>
</reference>
<protein>
    <submittedName>
        <fullName evidence="1">Uncharacterized protein</fullName>
    </submittedName>
</protein>
<dbReference type="GeneID" id="10152753"/>
<keyword evidence="2" id="KW-1185">Reference proteome</keyword>
<dbReference type="KEGG" id="dmu:Desmu_0069"/>
<name>E8RAH8_DESM0</name>
<dbReference type="AlphaFoldDB" id="E8RAH8"/>
<dbReference type="Proteomes" id="UP000001068">
    <property type="component" value="Chromosome"/>
</dbReference>
<proteinExistence type="predicted"/>
<organism evidence="1 2">
    <name type="scientific">Desulfurococcus mucosus (strain ATCC 35584 / DSM 2162 / JCM 9187 / O7/1)</name>
    <dbReference type="NCBI Taxonomy" id="765177"/>
    <lineage>
        <taxon>Archaea</taxon>
        <taxon>Thermoproteota</taxon>
        <taxon>Thermoprotei</taxon>
        <taxon>Desulfurococcales</taxon>
        <taxon>Desulfurococcaceae</taxon>
        <taxon>Desulfurococcus</taxon>
    </lineage>
</organism>
<evidence type="ECO:0000313" key="1">
    <source>
        <dbReference type="EMBL" id="ADV64388.1"/>
    </source>
</evidence>
<dbReference type="OrthoDB" id="18245at2157"/>
<dbReference type="RefSeq" id="WP_013561610.1">
    <property type="nucleotide sequence ID" value="NC_014961.1"/>
</dbReference>